<geneLocation type="plasmid" evidence="2">
    <name>pJCM18565</name>
</geneLocation>
<dbReference type="Gene3D" id="1.10.8.1050">
    <property type="entry name" value="Antitoxin VbhA-like"/>
    <property type="match status" value="1"/>
</dbReference>
<dbReference type="EMBL" id="BLKX01000002">
    <property type="protein sequence ID" value="GFG83097.1"/>
    <property type="molecule type" value="Genomic_DNA"/>
</dbReference>
<comment type="caution">
    <text evidence="2">The sequence shown here is derived from an EMBL/GenBank/DDBJ whole genome shotgun (WGS) entry which is preliminary data.</text>
</comment>
<dbReference type="Pfam" id="PF18495">
    <property type="entry name" value="VbhA"/>
    <property type="match status" value="1"/>
</dbReference>
<accession>A0ABQ1CFT6</accession>
<feature type="domain" description="Antitoxin VbhA" evidence="1">
    <location>
        <begin position="14"/>
        <end position="60"/>
    </location>
</feature>
<organism evidence="2 3">
    <name type="scientific">Mycobacterium paragordonae</name>
    <dbReference type="NCBI Taxonomy" id="1389713"/>
    <lineage>
        <taxon>Bacteria</taxon>
        <taxon>Bacillati</taxon>
        <taxon>Actinomycetota</taxon>
        <taxon>Actinomycetes</taxon>
        <taxon>Mycobacteriales</taxon>
        <taxon>Mycobacteriaceae</taxon>
        <taxon>Mycobacterium</taxon>
    </lineage>
</organism>
<evidence type="ECO:0000313" key="3">
    <source>
        <dbReference type="Proteomes" id="UP000465240"/>
    </source>
</evidence>
<keyword evidence="2" id="KW-0614">Plasmid</keyword>
<dbReference type="InterPro" id="IPR041535">
    <property type="entry name" value="VbhA"/>
</dbReference>
<dbReference type="CDD" id="cd11586">
    <property type="entry name" value="VbhA_like"/>
    <property type="match status" value="1"/>
</dbReference>
<proteinExistence type="predicted"/>
<dbReference type="InterPro" id="IPR033788">
    <property type="entry name" value="VbhA-like"/>
</dbReference>
<dbReference type="Proteomes" id="UP000465240">
    <property type="component" value="Unassembled WGS sequence"/>
</dbReference>
<evidence type="ECO:0000313" key="2">
    <source>
        <dbReference type="EMBL" id="GFG83097.1"/>
    </source>
</evidence>
<dbReference type="InterPro" id="IPR043038">
    <property type="entry name" value="VbhA_sf"/>
</dbReference>
<evidence type="ECO:0000259" key="1">
    <source>
        <dbReference type="Pfam" id="PF18495"/>
    </source>
</evidence>
<keyword evidence="3" id="KW-1185">Reference proteome</keyword>
<sequence>MVSRVTELQKAKRRVKAVRAIRRSTELEGSRSTNATRADQVAYARGTITAAELRDRVRRRYHVQ</sequence>
<reference evidence="2 3" key="1">
    <citation type="journal article" date="2019" name="Emerg. Microbes Infect.">
        <title>Comprehensive subspecies identification of 175 nontuberculous mycobacteria species based on 7547 genomic profiles.</title>
        <authorList>
            <person name="Matsumoto Y."/>
            <person name="Kinjo T."/>
            <person name="Motooka D."/>
            <person name="Nabeya D."/>
            <person name="Jung N."/>
            <person name="Uechi K."/>
            <person name="Horii T."/>
            <person name="Iida T."/>
            <person name="Fujita J."/>
            <person name="Nakamura S."/>
        </authorList>
    </citation>
    <scope>NUCLEOTIDE SEQUENCE [LARGE SCALE GENOMIC DNA]</scope>
    <source>
        <strain evidence="2 3">JCM 18565</strain>
    </source>
</reference>
<protein>
    <recommendedName>
        <fullName evidence="1">Antitoxin VbhA domain-containing protein</fullName>
    </recommendedName>
</protein>
<gene>
    <name evidence="2" type="ORF">MPRG_63730</name>
</gene>
<name>A0ABQ1CFT6_9MYCO</name>